<keyword evidence="1" id="KW-0812">Transmembrane</keyword>
<dbReference type="KEGG" id="kqi:F1D05_03300"/>
<dbReference type="Pfam" id="PF04542">
    <property type="entry name" value="Sigma70_r2"/>
    <property type="match status" value="1"/>
</dbReference>
<dbReference type="EMBL" id="CP043661">
    <property type="protein sequence ID" value="QNE17113.1"/>
    <property type="molecule type" value="Genomic_DNA"/>
</dbReference>
<feature type="transmembrane region" description="Helical" evidence="1">
    <location>
        <begin position="113"/>
        <end position="133"/>
    </location>
</feature>
<keyword evidence="1" id="KW-1133">Transmembrane helix</keyword>
<dbReference type="Proteomes" id="UP000515563">
    <property type="component" value="Chromosome"/>
</dbReference>
<evidence type="ECO:0000259" key="2">
    <source>
        <dbReference type="Pfam" id="PF04542"/>
    </source>
</evidence>
<protein>
    <recommendedName>
        <fullName evidence="2">RNA polymerase sigma-70 region 2 domain-containing protein</fullName>
    </recommendedName>
</protein>
<dbReference type="SUPFAM" id="SSF88946">
    <property type="entry name" value="Sigma2 domain of RNA polymerase sigma factors"/>
    <property type="match status" value="1"/>
</dbReference>
<sequence>MRRRDEPDFTEFTTAAVRRLRRTAYLMCGDWHRAEDAAQDALVRVYKAWSRLDHSGGLNTYAHKAVVSVVLDQAKRPWRREHLIDELPGQPVADQQSAIDNRRGRRGQRLRRAGVVTAGAVTAGAFVTAVAVWTGGDVARNNGGGMQPASGPTSTVTAKAATQITWVEQPPAATNFTTAQIRALCNAQDSSVRDGTGNKAGGGTDAVTNWSVEVSQGQAQWFRAILLSPDRQRYTFCAYNSGKGAPHDTYNREATKWFAEQPYRVTTWPNGAWGQVPADVDKIVFALPDGTRSVATTKNGWFLWVTREHVNYLPNKPIWAIYYGINGKEIARFDSNPDNPAPKPPVCTQNAHCKLDHIEPHQPVFPT</sequence>
<evidence type="ECO:0000256" key="1">
    <source>
        <dbReference type="SAM" id="Phobius"/>
    </source>
</evidence>
<name>A0A7G6WSZ8_9ACTN</name>
<keyword evidence="1" id="KW-0472">Membrane</keyword>
<dbReference type="GO" id="GO:0006352">
    <property type="term" value="P:DNA-templated transcription initiation"/>
    <property type="evidence" value="ECO:0007669"/>
    <property type="project" value="InterPro"/>
</dbReference>
<dbReference type="InterPro" id="IPR013325">
    <property type="entry name" value="RNA_pol_sigma_r2"/>
</dbReference>
<feature type="domain" description="RNA polymerase sigma-70 region 2" evidence="2">
    <location>
        <begin position="17"/>
        <end position="79"/>
    </location>
</feature>
<evidence type="ECO:0000313" key="3">
    <source>
        <dbReference type="EMBL" id="QNE17113.1"/>
    </source>
</evidence>
<reference evidence="3 4" key="2">
    <citation type="journal article" date="2020" name="Microbiol. Resour. Announc.">
        <title>Antarctic desert soil bacteria exhibit high novel natural product potential, evaluated through long-read genome sequencing and comparative genomics.</title>
        <authorList>
            <person name="Benaud N."/>
            <person name="Edwards R.J."/>
            <person name="Amos T.G."/>
            <person name="D'Agostino P.M."/>
            <person name="Gutierrez-Chavez C."/>
            <person name="Montgomery K."/>
            <person name="Nicetic I."/>
            <person name="Ferrari B.C."/>
        </authorList>
    </citation>
    <scope>NUCLEOTIDE SEQUENCE [LARGE SCALE GENOMIC DNA]</scope>
    <source>
        <strain evidence="3 4">SPB151</strain>
    </source>
</reference>
<dbReference type="Gene3D" id="1.10.1740.10">
    <property type="match status" value="1"/>
</dbReference>
<reference evidence="4" key="1">
    <citation type="submission" date="2019-09" db="EMBL/GenBank/DDBJ databases">
        <title>Antimicrobial potential of Antarctic Bacteria.</title>
        <authorList>
            <person name="Benaud N."/>
            <person name="Edwards R.J."/>
            <person name="Ferrari B.C."/>
        </authorList>
    </citation>
    <scope>NUCLEOTIDE SEQUENCE [LARGE SCALE GENOMIC DNA]</scope>
    <source>
        <strain evidence="4">SPB151</strain>
    </source>
</reference>
<organism evidence="3 4">
    <name type="scientific">Kribbella qitaiheensis</name>
    <dbReference type="NCBI Taxonomy" id="1544730"/>
    <lineage>
        <taxon>Bacteria</taxon>
        <taxon>Bacillati</taxon>
        <taxon>Actinomycetota</taxon>
        <taxon>Actinomycetes</taxon>
        <taxon>Propionibacteriales</taxon>
        <taxon>Kribbellaceae</taxon>
        <taxon>Kribbella</taxon>
    </lineage>
</organism>
<accession>A0A7G6WSZ8</accession>
<evidence type="ECO:0000313" key="4">
    <source>
        <dbReference type="Proteomes" id="UP000515563"/>
    </source>
</evidence>
<proteinExistence type="predicted"/>
<keyword evidence="4" id="KW-1185">Reference proteome</keyword>
<dbReference type="GO" id="GO:0003700">
    <property type="term" value="F:DNA-binding transcription factor activity"/>
    <property type="evidence" value="ECO:0007669"/>
    <property type="project" value="InterPro"/>
</dbReference>
<dbReference type="InterPro" id="IPR007627">
    <property type="entry name" value="RNA_pol_sigma70_r2"/>
</dbReference>
<dbReference type="AlphaFoldDB" id="A0A7G6WSZ8"/>
<dbReference type="RefSeq" id="WP_185445946.1">
    <property type="nucleotide sequence ID" value="NZ_CP043661.1"/>
</dbReference>
<gene>
    <name evidence="3" type="ORF">F1D05_03300</name>
</gene>